<dbReference type="PATRIC" id="fig|1423892.3.peg.267"/>
<dbReference type="HOGENOM" id="CLU_3135135_0_0_5"/>
<dbReference type="Proteomes" id="UP000018689">
    <property type="component" value="Chromosome"/>
</dbReference>
<evidence type="ECO:0000313" key="2">
    <source>
        <dbReference type="Proteomes" id="UP000018689"/>
    </source>
</evidence>
<keyword evidence="2" id="KW-1185">Reference proteome</keyword>
<dbReference type="KEGG" id="emr:EMUR_01290"/>
<protein>
    <submittedName>
        <fullName evidence="1">Uncharacterized protein</fullName>
    </submittedName>
</protein>
<accession>V9R7C1</accession>
<organism evidence="1 2">
    <name type="scientific">Ehrlichia muris AS145</name>
    <dbReference type="NCBI Taxonomy" id="1423892"/>
    <lineage>
        <taxon>Bacteria</taxon>
        <taxon>Pseudomonadati</taxon>
        <taxon>Pseudomonadota</taxon>
        <taxon>Alphaproteobacteria</taxon>
        <taxon>Rickettsiales</taxon>
        <taxon>Anaplasmataceae</taxon>
        <taxon>Ehrlichia</taxon>
    </lineage>
</organism>
<sequence>MVDNIINDISITPIKSSELTKESIDWVCDILWTVCNIRVSTYLVLWIDS</sequence>
<dbReference type="EMBL" id="CP006917">
    <property type="protein sequence ID" value="AHC39680.1"/>
    <property type="molecule type" value="Genomic_DNA"/>
</dbReference>
<reference evidence="1 2" key="1">
    <citation type="journal article" date="2014" name="Genome Announc.">
        <title>Complete Genome Sequence of Ehrlichia muris Strain AS145T, a Model Monocytotropic Ehrlichia Strain.</title>
        <authorList>
            <person name="Thirumalapura N.R."/>
            <person name="Qin X."/>
            <person name="Kuriakose J.A."/>
            <person name="Walker D.H."/>
        </authorList>
    </citation>
    <scope>NUCLEOTIDE SEQUENCE [LARGE SCALE GENOMIC DNA]</scope>
    <source>
        <strain evidence="2">AS154</strain>
    </source>
</reference>
<evidence type="ECO:0000313" key="1">
    <source>
        <dbReference type="EMBL" id="AHC39680.1"/>
    </source>
</evidence>
<gene>
    <name evidence="1" type="ORF">EMUR_01290</name>
</gene>
<dbReference type="AlphaFoldDB" id="V9R7C1"/>
<name>V9R7C1_9RICK</name>
<proteinExistence type="predicted"/>